<dbReference type="Proteomes" id="UP000000709">
    <property type="component" value="Unassembled WGS sequence"/>
</dbReference>
<dbReference type="HOGENOM" id="CLU_007695_1_0_1"/>
<dbReference type="KEGG" id="spaa:SPAPADRAFT_66239"/>
<accession>G3ALL4</accession>
<dbReference type="CDD" id="cd00067">
    <property type="entry name" value="GAL4"/>
    <property type="match status" value="1"/>
</dbReference>
<dbReference type="InterPro" id="IPR036864">
    <property type="entry name" value="Zn2-C6_fun-type_DNA-bd_sf"/>
</dbReference>
<dbReference type="SMART" id="SM00066">
    <property type="entry name" value="GAL4"/>
    <property type="match status" value="1"/>
</dbReference>
<evidence type="ECO:0000256" key="3">
    <source>
        <dbReference type="ARBA" id="ARBA00022833"/>
    </source>
</evidence>
<evidence type="ECO:0000256" key="7">
    <source>
        <dbReference type="ARBA" id="ARBA00023242"/>
    </source>
</evidence>
<keyword evidence="7" id="KW-0539">Nucleus</keyword>
<dbReference type="SUPFAM" id="SSF57701">
    <property type="entry name" value="Zn2/Cys6 DNA-binding domain"/>
    <property type="match status" value="1"/>
</dbReference>
<organism evidence="11">
    <name type="scientific">Spathaspora passalidarum (strain NRRL Y-27907 / 11-Y1)</name>
    <dbReference type="NCBI Taxonomy" id="619300"/>
    <lineage>
        <taxon>Eukaryota</taxon>
        <taxon>Fungi</taxon>
        <taxon>Dikarya</taxon>
        <taxon>Ascomycota</taxon>
        <taxon>Saccharomycotina</taxon>
        <taxon>Pichiomycetes</taxon>
        <taxon>Debaryomycetaceae</taxon>
        <taxon>Spathaspora</taxon>
    </lineage>
</organism>
<dbReference type="SMART" id="SM00906">
    <property type="entry name" value="Fungal_trans"/>
    <property type="match status" value="1"/>
</dbReference>
<evidence type="ECO:0000256" key="6">
    <source>
        <dbReference type="ARBA" id="ARBA00023163"/>
    </source>
</evidence>
<dbReference type="Pfam" id="PF04082">
    <property type="entry name" value="Fungal_trans"/>
    <property type="match status" value="1"/>
</dbReference>
<dbReference type="GO" id="GO:0006351">
    <property type="term" value="P:DNA-templated transcription"/>
    <property type="evidence" value="ECO:0007669"/>
    <property type="project" value="InterPro"/>
</dbReference>
<dbReference type="eggNOG" id="ENOG502RYTT">
    <property type="taxonomic scope" value="Eukaryota"/>
</dbReference>
<keyword evidence="11" id="KW-1185">Reference proteome</keyword>
<dbReference type="PANTHER" id="PTHR47540:SF1">
    <property type="entry name" value="ACTIVATOR OF STRESS GENES 1-RELATED"/>
    <property type="match status" value="1"/>
</dbReference>
<gene>
    <name evidence="10" type="ORF">SPAPADRAFT_66239</name>
</gene>
<dbReference type="InterPro" id="IPR051711">
    <property type="entry name" value="Stress_Response_Reg"/>
</dbReference>
<dbReference type="CDD" id="cd12148">
    <property type="entry name" value="fungal_TF_MHR"/>
    <property type="match status" value="1"/>
</dbReference>
<evidence type="ECO:0000256" key="8">
    <source>
        <dbReference type="SAM" id="MobiDB-lite"/>
    </source>
</evidence>
<feature type="domain" description="Zn(2)-C6 fungal-type" evidence="9">
    <location>
        <begin position="34"/>
        <end position="63"/>
    </location>
</feature>
<dbReference type="GO" id="GO:0008270">
    <property type="term" value="F:zinc ion binding"/>
    <property type="evidence" value="ECO:0007669"/>
    <property type="project" value="InterPro"/>
</dbReference>
<evidence type="ECO:0000256" key="1">
    <source>
        <dbReference type="ARBA" id="ARBA00004123"/>
    </source>
</evidence>
<keyword evidence="5" id="KW-0238">DNA-binding</keyword>
<dbReference type="PANTHER" id="PTHR47540">
    <property type="entry name" value="THIAMINE REPRESSIBLE GENES REGULATORY PROTEIN THI5"/>
    <property type="match status" value="1"/>
</dbReference>
<feature type="compositionally biased region" description="Pro residues" evidence="8">
    <location>
        <begin position="104"/>
        <end position="115"/>
    </location>
</feature>
<feature type="compositionally biased region" description="Polar residues" evidence="8">
    <location>
        <begin position="129"/>
        <end position="139"/>
    </location>
</feature>
<evidence type="ECO:0000313" key="10">
    <source>
        <dbReference type="EMBL" id="EGW33257.1"/>
    </source>
</evidence>
<dbReference type="OMA" id="RNPFVLY"/>
<evidence type="ECO:0000256" key="5">
    <source>
        <dbReference type="ARBA" id="ARBA00023125"/>
    </source>
</evidence>
<dbReference type="Gene3D" id="4.10.240.10">
    <property type="entry name" value="Zn(2)-C6 fungal-type DNA-binding domain"/>
    <property type="match status" value="1"/>
</dbReference>
<dbReference type="STRING" id="619300.G3ALL4"/>
<keyword evidence="3" id="KW-0862">Zinc</keyword>
<evidence type="ECO:0000256" key="2">
    <source>
        <dbReference type="ARBA" id="ARBA00022723"/>
    </source>
</evidence>
<dbReference type="GO" id="GO:0043565">
    <property type="term" value="F:sequence-specific DNA binding"/>
    <property type="evidence" value="ECO:0007669"/>
    <property type="project" value="TreeGrafter"/>
</dbReference>
<keyword evidence="4" id="KW-0805">Transcription regulation</keyword>
<dbReference type="RefSeq" id="XP_007374772.1">
    <property type="nucleotide sequence ID" value="XM_007374710.1"/>
</dbReference>
<keyword evidence="2" id="KW-0479">Metal-binding</keyword>
<feature type="compositionally biased region" description="Low complexity" evidence="8">
    <location>
        <begin position="87"/>
        <end position="103"/>
    </location>
</feature>
<evidence type="ECO:0000313" key="11">
    <source>
        <dbReference type="Proteomes" id="UP000000709"/>
    </source>
</evidence>
<dbReference type="InterPro" id="IPR001138">
    <property type="entry name" value="Zn2Cys6_DnaBD"/>
</dbReference>
<dbReference type="Pfam" id="PF00172">
    <property type="entry name" value="Zn_clus"/>
    <property type="match status" value="1"/>
</dbReference>
<dbReference type="GeneID" id="18875089"/>
<feature type="region of interest" description="Disordered" evidence="8">
    <location>
        <begin position="74"/>
        <end position="139"/>
    </location>
</feature>
<dbReference type="OrthoDB" id="3364175at2759"/>
<dbReference type="GO" id="GO:0005634">
    <property type="term" value="C:nucleus"/>
    <property type="evidence" value="ECO:0007669"/>
    <property type="project" value="UniProtKB-SubCell"/>
</dbReference>
<dbReference type="GO" id="GO:0000981">
    <property type="term" value="F:DNA-binding transcription factor activity, RNA polymerase II-specific"/>
    <property type="evidence" value="ECO:0007669"/>
    <property type="project" value="InterPro"/>
</dbReference>
<dbReference type="InterPro" id="IPR007219">
    <property type="entry name" value="XnlR_reg_dom"/>
</dbReference>
<dbReference type="AlphaFoldDB" id="G3ALL4"/>
<evidence type="ECO:0000256" key="4">
    <source>
        <dbReference type="ARBA" id="ARBA00023015"/>
    </source>
</evidence>
<dbReference type="PROSITE" id="PS50048">
    <property type="entry name" value="ZN2_CY6_FUNGAL_2"/>
    <property type="match status" value="1"/>
</dbReference>
<proteinExistence type="predicted"/>
<sequence length="748" mass="84467">MTDIESTPPVAPAPRPKGRPRILPIPQRKKVSRACDTCKQRKMKCNGEQPCHYCRGKSLSCSYFKIDGRTLKHKPATTKGKTRSTDMKTSISSSSSGNSDDVTPPSPISIPPPNVISPSPEKITKLSSREPSPQSKASLTVIGQSLQKALANDNDNTTILNVLNSNHESNEGLPNLNGRHTRLLYTQTGDMRFFGESSALSLLSECRSLFKDTLGPSVFTDDPGQEYIIDESTDFTKPTIPVQLPPKDTAVILIDLFKKNINNTFYVFNMNHFNKKVFQETYNNPVGATTRRLCLLHLVFAIGALFAEYTPNMNLNLPESTMFLESAQALMRSNIYDGKLWMVEANFLKYFYYQACCNRSSSWINLGTAIRLAQALGLHRKVINSRFADKEIQIHRRRLWRSLYVCDCVSSVNLGRPLLVSGYDYDDSDYIIQDDNATPEEKLRIMCQKATSDSAVINGRIVENIFKDGRINIKRAHLLSMELKIWSMQLPQQLQLNSALEKQLEQGTNSNNYLLVFVHLGQLYGIMALTRPFLVYVVTRKVKPETESQIAGEESLMSFCKACIKASVLVIKLLRFYSTHNPNHKEVFTIQSACFFATIILGFVLLEQKKSNNPDPHYMRVLRDAIKDGRDTLATYSSFNCTCKRWTEHLTNMLSALDADFPDHVSTYSLSSEVEQFNNEMINWANENKGLEEILNFQSDFAGEFSGERLEDLLGMSMGELSAFRYDTRDHVVFGGFGEYGMQIPKQV</sequence>
<dbReference type="GO" id="GO:0045944">
    <property type="term" value="P:positive regulation of transcription by RNA polymerase II"/>
    <property type="evidence" value="ECO:0007669"/>
    <property type="project" value="TreeGrafter"/>
</dbReference>
<name>G3ALL4_SPAPN</name>
<dbReference type="EMBL" id="GL996501">
    <property type="protein sequence ID" value="EGW33257.1"/>
    <property type="molecule type" value="Genomic_DNA"/>
</dbReference>
<evidence type="ECO:0000259" key="9">
    <source>
        <dbReference type="PROSITE" id="PS50048"/>
    </source>
</evidence>
<dbReference type="InParanoid" id="G3ALL4"/>
<dbReference type="PROSITE" id="PS00463">
    <property type="entry name" value="ZN2_CY6_FUNGAL_1"/>
    <property type="match status" value="1"/>
</dbReference>
<feature type="region of interest" description="Disordered" evidence="8">
    <location>
        <begin position="1"/>
        <end position="31"/>
    </location>
</feature>
<keyword evidence="6" id="KW-0804">Transcription</keyword>
<reference evidence="10 11" key="1">
    <citation type="journal article" date="2011" name="Proc. Natl. Acad. Sci. U.S.A.">
        <title>Comparative genomics of xylose-fermenting fungi for enhanced biofuel production.</title>
        <authorList>
            <person name="Wohlbach D.J."/>
            <person name="Kuo A."/>
            <person name="Sato T.K."/>
            <person name="Potts K.M."/>
            <person name="Salamov A.A."/>
            <person name="LaButti K.M."/>
            <person name="Sun H."/>
            <person name="Clum A."/>
            <person name="Pangilinan J.L."/>
            <person name="Lindquist E.A."/>
            <person name="Lucas S."/>
            <person name="Lapidus A."/>
            <person name="Jin M."/>
            <person name="Gunawan C."/>
            <person name="Balan V."/>
            <person name="Dale B.E."/>
            <person name="Jeffries T.W."/>
            <person name="Zinkel R."/>
            <person name="Barry K.W."/>
            <person name="Grigoriev I.V."/>
            <person name="Gasch A.P."/>
        </authorList>
    </citation>
    <scope>NUCLEOTIDE SEQUENCE [LARGE SCALE GENOMIC DNA]</scope>
    <source>
        <strain evidence="11">NRRL Y-27907 / 11-Y1</strain>
    </source>
</reference>
<comment type="subcellular location">
    <subcellularLocation>
        <location evidence="1">Nucleus</location>
    </subcellularLocation>
</comment>
<protein>
    <recommendedName>
        <fullName evidence="9">Zn(2)-C6 fungal-type domain-containing protein</fullName>
    </recommendedName>
</protein>